<dbReference type="GO" id="GO:0004357">
    <property type="term" value="F:glutamate-cysteine ligase activity"/>
    <property type="evidence" value="ECO:0007669"/>
    <property type="project" value="UniProtKB-UniRule"/>
</dbReference>
<dbReference type="InterPro" id="IPR011556">
    <property type="entry name" value="Glut_cys_lig_pln_type"/>
</dbReference>
<proteinExistence type="inferred from homology"/>
<dbReference type="GO" id="GO:0006750">
    <property type="term" value="P:glutathione biosynthetic process"/>
    <property type="evidence" value="ECO:0007669"/>
    <property type="project" value="UniProtKB-UniRule"/>
</dbReference>
<dbReference type="Gene3D" id="3.30.590.20">
    <property type="match status" value="1"/>
</dbReference>
<dbReference type="InterPro" id="IPR014746">
    <property type="entry name" value="Gln_synth/guanido_kin_cat_dom"/>
</dbReference>
<name>A0A238K632_9RHOB</name>
<keyword evidence="9 11" id="KW-1015">Disulfide bond</keyword>
<comment type="pathway">
    <text evidence="1">Sulfur metabolism; glutathione biosynthesis; glutathione from L-cysteine and L-glutamate: step 1/2.</text>
</comment>
<feature type="disulfide bond" evidence="11">
    <location>
        <begin position="112"/>
        <end position="332"/>
    </location>
</feature>
<comment type="catalytic activity">
    <reaction evidence="10">
        <text>L-cysteine + L-glutamate + ATP = gamma-L-glutamyl-L-cysteine + ADP + phosphate + H(+)</text>
        <dbReference type="Rhea" id="RHEA:13285"/>
        <dbReference type="ChEBI" id="CHEBI:15378"/>
        <dbReference type="ChEBI" id="CHEBI:29985"/>
        <dbReference type="ChEBI" id="CHEBI:30616"/>
        <dbReference type="ChEBI" id="CHEBI:35235"/>
        <dbReference type="ChEBI" id="CHEBI:43474"/>
        <dbReference type="ChEBI" id="CHEBI:58173"/>
        <dbReference type="ChEBI" id="CHEBI:456216"/>
        <dbReference type="EC" id="6.3.2.2"/>
    </reaction>
</comment>
<evidence type="ECO:0000256" key="5">
    <source>
        <dbReference type="ARBA" id="ARBA00022684"/>
    </source>
</evidence>
<evidence type="ECO:0000256" key="11">
    <source>
        <dbReference type="PIRSR" id="PIRSR017901-50"/>
    </source>
</evidence>
<keyword evidence="7 10" id="KW-0067">ATP-binding</keyword>
<evidence type="ECO:0000256" key="3">
    <source>
        <dbReference type="ARBA" id="ARBA00011153"/>
    </source>
</evidence>
<dbReference type="NCBIfam" id="TIGR01436">
    <property type="entry name" value="glu_cys_lig_pln"/>
    <property type="match status" value="1"/>
</dbReference>
<dbReference type="EMBL" id="FXYF01000003">
    <property type="protein sequence ID" value="SMX38368.1"/>
    <property type="molecule type" value="Genomic_DNA"/>
</dbReference>
<dbReference type="Proteomes" id="UP000207598">
    <property type="component" value="Unassembled WGS sequence"/>
</dbReference>
<comment type="similarity">
    <text evidence="2">Belongs to the carboxylate-amine ligase family. Glutamate--cysteine ligase type 2 subfamily.</text>
</comment>
<evidence type="ECO:0000256" key="1">
    <source>
        <dbReference type="ARBA" id="ARBA00005006"/>
    </source>
</evidence>
<dbReference type="SUPFAM" id="SSF55931">
    <property type="entry name" value="Glutamine synthetase/guanido kinase"/>
    <property type="match status" value="1"/>
</dbReference>
<keyword evidence="13" id="KW-1185">Reference proteome</keyword>
<evidence type="ECO:0000256" key="9">
    <source>
        <dbReference type="ARBA" id="ARBA00023157"/>
    </source>
</evidence>
<dbReference type="OrthoDB" id="9780152at2"/>
<evidence type="ECO:0000256" key="10">
    <source>
        <dbReference type="PIRNR" id="PIRNR017901"/>
    </source>
</evidence>
<protein>
    <recommendedName>
        <fullName evidence="10">Glutamate--cysteine ligase</fullName>
        <ecNumber evidence="10">6.3.2.2</ecNumber>
    </recommendedName>
</protein>
<keyword evidence="4 10" id="KW-0436">Ligase</keyword>
<organism evidence="12 13">
    <name type="scientific">Maliponia aquimaris</name>
    <dbReference type="NCBI Taxonomy" id="1673631"/>
    <lineage>
        <taxon>Bacteria</taxon>
        <taxon>Pseudomonadati</taxon>
        <taxon>Pseudomonadota</taxon>
        <taxon>Alphaproteobacteria</taxon>
        <taxon>Rhodobacterales</taxon>
        <taxon>Paracoccaceae</taxon>
        <taxon>Maliponia</taxon>
    </lineage>
</organism>
<evidence type="ECO:0000256" key="2">
    <source>
        <dbReference type="ARBA" id="ARBA00010253"/>
    </source>
</evidence>
<accession>A0A238K632</accession>
<dbReference type="InterPro" id="IPR006336">
    <property type="entry name" value="GCS2"/>
</dbReference>
<keyword evidence="5" id="KW-0317">Glutathione biosynthesis</keyword>
<evidence type="ECO:0000313" key="13">
    <source>
        <dbReference type="Proteomes" id="UP000207598"/>
    </source>
</evidence>
<dbReference type="GO" id="GO:0005524">
    <property type="term" value="F:ATP binding"/>
    <property type="evidence" value="ECO:0007669"/>
    <property type="project" value="UniProtKB-UniRule"/>
</dbReference>
<dbReference type="EC" id="6.3.2.2" evidence="10"/>
<keyword evidence="8" id="KW-0809">Transit peptide</keyword>
<evidence type="ECO:0000256" key="7">
    <source>
        <dbReference type="ARBA" id="ARBA00022840"/>
    </source>
</evidence>
<comment type="similarity">
    <text evidence="10">Belongs to the glutamate--cysteine ligase type 2 family. EgtA subfamily.</text>
</comment>
<gene>
    <name evidence="12" type="primary">gshA</name>
    <name evidence="12" type="ORF">MAA8898_01546</name>
</gene>
<dbReference type="PANTHER" id="PTHR34378">
    <property type="entry name" value="GLUTAMATE--CYSTEINE LIGASE, CHLOROPLASTIC"/>
    <property type="match status" value="1"/>
</dbReference>
<dbReference type="InterPro" id="IPR035434">
    <property type="entry name" value="GCL_bact_plant"/>
</dbReference>
<sequence length="456" mass="50634">MSIPQSGGGPIESHEQLAEYIASGCKPKDDWRIGTEHEKFGYCKDTLNPLPYDGPRSIRAVLEGLRDRHGWQEVSERGHIIGLTKDGANVSLEPGGALELSGAPLETIHQTCDEVNEHLREVKDIADEIGVGFIGLGAAPIWTHDQMPLMPKGRYKLMDAYMDKVGTTGKQMMRRTCTVQVNLDYASEADMVQKLRVALALSPVATALFANSPFFEGKPAGVKSKRMQIWETLDASRTGMLPFVFEEGFGFERWVQYALDVPMYFVYRDGRYIDALGMSFRDFMAGKLPALPGEIPTLSDWADHLTTAFPDARVKKYIEMRGADGGPWRRLCALPGLWVGLMYDQGALDAAWDLAKDWDAETREALRLAATREGLQARVNGIDMHDLARQVVEIADAGLRARARPGAGGLVPDETHFLNALKESVESGKTPADELLEHYHGDWNGDLTRIYAQYSY</sequence>
<comment type="function">
    <text evidence="10">Catalyzes the synthesis of gamma-glutamylcysteine (gamma-GC).</text>
</comment>
<keyword evidence="6 10" id="KW-0547">Nucleotide-binding</keyword>
<reference evidence="12 13" key="1">
    <citation type="submission" date="2017-05" db="EMBL/GenBank/DDBJ databases">
        <authorList>
            <person name="Song R."/>
            <person name="Chenine A.L."/>
            <person name="Ruprecht R.M."/>
        </authorList>
    </citation>
    <scope>NUCLEOTIDE SEQUENCE [LARGE SCALE GENOMIC DNA]</scope>
    <source>
        <strain evidence="12 13">CECT 8898</strain>
    </source>
</reference>
<dbReference type="Pfam" id="PF04107">
    <property type="entry name" value="GCS2"/>
    <property type="match status" value="1"/>
</dbReference>
<dbReference type="AlphaFoldDB" id="A0A238K632"/>
<evidence type="ECO:0000256" key="4">
    <source>
        <dbReference type="ARBA" id="ARBA00022598"/>
    </source>
</evidence>
<comment type="subunit">
    <text evidence="3">Homodimer or monomer when oxidized or reduced, respectively.</text>
</comment>
<dbReference type="RefSeq" id="WP_094020377.1">
    <property type="nucleotide sequence ID" value="NZ_FXYF01000003.1"/>
</dbReference>
<evidence type="ECO:0000313" key="12">
    <source>
        <dbReference type="EMBL" id="SMX38368.1"/>
    </source>
</evidence>
<dbReference type="PANTHER" id="PTHR34378:SF1">
    <property type="entry name" value="GLUTAMATE--CYSTEINE LIGASE, CHLOROPLASTIC"/>
    <property type="match status" value="1"/>
</dbReference>
<evidence type="ECO:0000256" key="6">
    <source>
        <dbReference type="ARBA" id="ARBA00022741"/>
    </source>
</evidence>
<dbReference type="PIRSF" id="PIRSF017901">
    <property type="entry name" value="GCL"/>
    <property type="match status" value="1"/>
</dbReference>
<evidence type="ECO:0000256" key="8">
    <source>
        <dbReference type="ARBA" id="ARBA00022946"/>
    </source>
</evidence>